<evidence type="ECO:0000256" key="3">
    <source>
        <dbReference type="ARBA" id="ARBA00022741"/>
    </source>
</evidence>
<keyword evidence="9 11" id="KW-0539">Nucleus</keyword>
<reference evidence="12" key="1">
    <citation type="submission" date="2020-04" db="EMBL/GenBank/DDBJ databases">
        <authorList>
            <person name="Alioto T."/>
            <person name="Alioto T."/>
            <person name="Gomez Garrido J."/>
        </authorList>
    </citation>
    <scope>NUCLEOTIDE SEQUENCE</scope>
    <source>
        <strain evidence="12">A484AB</strain>
    </source>
</reference>
<keyword evidence="7" id="KW-0238">DNA-binding</keyword>
<dbReference type="AlphaFoldDB" id="A0A7D9JNM0"/>
<comment type="similarity">
    <text evidence="2 11">Belongs to the helicase family. RecQ subfamily.</text>
</comment>
<dbReference type="InterPro" id="IPR011545">
    <property type="entry name" value="DEAD/DEAH_box_helicase_dom"/>
</dbReference>
<dbReference type="InterPro" id="IPR036388">
    <property type="entry name" value="WH-like_DNA-bd_sf"/>
</dbReference>
<dbReference type="EC" id="5.6.2.4" evidence="11"/>
<keyword evidence="13" id="KW-1185">Reference proteome</keyword>
<dbReference type="GO" id="GO:0009378">
    <property type="term" value="F:four-way junction helicase activity"/>
    <property type="evidence" value="ECO:0007669"/>
    <property type="project" value="TreeGrafter"/>
</dbReference>
<evidence type="ECO:0000256" key="6">
    <source>
        <dbReference type="ARBA" id="ARBA00022840"/>
    </source>
</evidence>
<dbReference type="InterPro" id="IPR032284">
    <property type="entry name" value="RecQ_Zn-bd"/>
</dbReference>
<dbReference type="GO" id="GO:0005524">
    <property type="term" value="F:ATP binding"/>
    <property type="evidence" value="ECO:0007669"/>
    <property type="project" value="UniProtKB-KW"/>
</dbReference>
<dbReference type="CDD" id="cd17920">
    <property type="entry name" value="DEXHc_RecQ"/>
    <property type="match status" value="1"/>
</dbReference>
<gene>
    <name evidence="12" type="ORF">PACLA_8A084743</name>
</gene>
<accession>A0A7D9JNM0</accession>
<dbReference type="EMBL" id="CACRXK020018332">
    <property type="protein sequence ID" value="CAB4032353.1"/>
    <property type="molecule type" value="Genomic_DNA"/>
</dbReference>
<dbReference type="PROSITE" id="PS51192">
    <property type="entry name" value="HELICASE_ATP_BIND_1"/>
    <property type="match status" value="1"/>
</dbReference>
<dbReference type="Gene3D" id="3.40.50.300">
    <property type="entry name" value="P-loop containing nucleotide triphosphate hydrolases"/>
    <property type="match status" value="2"/>
</dbReference>
<dbReference type="GO" id="GO:0016787">
    <property type="term" value="F:hydrolase activity"/>
    <property type="evidence" value="ECO:0007669"/>
    <property type="project" value="UniProtKB-KW"/>
</dbReference>
<dbReference type="InterPro" id="IPR004589">
    <property type="entry name" value="DNA_helicase_ATP-dep_RecQ"/>
</dbReference>
<dbReference type="GO" id="GO:0005634">
    <property type="term" value="C:nucleus"/>
    <property type="evidence" value="ECO:0007669"/>
    <property type="project" value="UniProtKB-SubCell"/>
</dbReference>
<evidence type="ECO:0000256" key="11">
    <source>
        <dbReference type="RuleBase" id="RU364117"/>
    </source>
</evidence>
<comment type="catalytic activity">
    <reaction evidence="11">
        <text>ATP + H2O = ADP + phosphate + H(+)</text>
        <dbReference type="Rhea" id="RHEA:13065"/>
        <dbReference type="ChEBI" id="CHEBI:15377"/>
        <dbReference type="ChEBI" id="CHEBI:15378"/>
        <dbReference type="ChEBI" id="CHEBI:30616"/>
        <dbReference type="ChEBI" id="CHEBI:43474"/>
        <dbReference type="ChEBI" id="CHEBI:456216"/>
    </reaction>
</comment>
<protein>
    <recommendedName>
        <fullName evidence="11">ATP-dependent DNA helicase</fullName>
        <ecNumber evidence="11">5.6.2.4</ecNumber>
    </recommendedName>
</protein>
<dbReference type="PANTHER" id="PTHR13710">
    <property type="entry name" value="DNA HELICASE RECQ FAMILY MEMBER"/>
    <property type="match status" value="1"/>
</dbReference>
<evidence type="ECO:0000313" key="13">
    <source>
        <dbReference type="Proteomes" id="UP001152795"/>
    </source>
</evidence>
<dbReference type="Pfam" id="PF16124">
    <property type="entry name" value="RecQ_Zn_bind"/>
    <property type="match status" value="1"/>
</dbReference>
<keyword evidence="4 11" id="KW-0378">Hydrolase</keyword>
<dbReference type="GO" id="GO:0005694">
    <property type="term" value="C:chromosome"/>
    <property type="evidence" value="ECO:0007669"/>
    <property type="project" value="TreeGrafter"/>
</dbReference>
<dbReference type="PROSITE" id="PS51194">
    <property type="entry name" value="HELICASE_CTER"/>
    <property type="match status" value="1"/>
</dbReference>
<dbReference type="PANTHER" id="PTHR13710:SF153">
    <property type="entry name" value="RECQ-LIKE DNA HELICASE BLM"/>
    <property type="match status" value="1"/>
</dbReference>
<dbReference type="Gene3D" id="1.10.10.10">
    <property type="entry name" value="Winged helix-like DNA-binding domain superfamily/Winged helix DNA-binding domain"/>
    <property type="match status" value="1"/>
</dbReference>
<proteinExistence type="inferred from homology"/>
<name>A0A7D9JNM0_PARCT</name>
<dbReference type="GO" id="GO:0000724">
    <property type="term" value="P:double-strand break repair via homologous recombination"/>
    <property type="evidence" value="ECO:0007669"/>
    <property type="project" value="TreeGrafter"/>
</dbReference>
<dbReference type="OrthoDB" id="10261556at2759"/>
<evidence type="ECO:0000256" key="8">
    <source>
        <dbReference type="ARBA" id="ARBA00023235"/>
    </source>
</evidence>
<dbReference type="Pfam" id="PF00270">
    <property type="entry name" value="DEAD"/>
    <property type="match status" value="1"/>
</dbReference>
<comment type="catalytic activity">
    <reaction evidence="10 11">
        <text>Couples ATP hydrolysis with the unwinding of duplex DNA by translocating in the 3'-5' direction.</text>
        <dbReference type="EC" id="5.6.2.4"/>
    </reaction>
</comment>
<dbReference type="GO" id="GO:0003677">
    <property type="term" value="F:DNA binding"/>
    <property type="evidence" value="ECO:0007669"/>
    <property type="project" value="UniProtKB-KW"/>
</dbReference>
<evidence type="ECO:0000256" key="2">
    <source>
        <dbReference type="ARBA" id="ARBA00005446"/>
    </source>
</evidence>
<comment type="caution">
    <text evidence="12">The sequence shown here is derived from an EMBL/GenBank/DDBJ whole genome shotgun (WGS) entry which is preliminary data.</text>
</comment>
<keyword evidence="8" id="KW-0413">Isomerase</keyword>
<dbReference type="GO" id="GO:0005737">
    <property type="term" value="C:cytoplasm"/>
    <property type="evidence" value="ECO:0007669"/>
    <property type="project" value="TreeGrafter"/>
</dbReference>
<dbReference type="NCBIfam" id="TIGR00614">
    <property type="entry name" value="recQ_fam"/>
    <property type="match status" value="1"/>
</dbReference>
<evidence type="ECO:0000256" key="5">
    <source>
        <dbReference type="ARBA" id="ARBA00022806"/>
    </source>
</evidence>
<dbReference type="SUPFAM" id="SSF52540">
    <property type="entry name" value="P-loop containing nucleoside triphosphate hydrolases"/>
    <property type="match status" value="1"/>
</dbReference>
<evidence type="ECO:0000313" key="12">
    <source>
        <dbReference type="EMBL" id="CAB4032353.1"/>
    </source>
</evidence>
<keyword evidence="6 11" id="KW-0067">ATP-binding</keyword>
<evidence type="ECO:0000256" key="7">
    <source>
        <dbReference type="ARBA" id="ARBA00023125"/>
    </source>
</evidence>
<dbReference type="InterPro" id="IPR027417">
    <property type="entry name" value="P-loop_NTPase"/>
</dbReference>
<dbReference type="Pfam" id="PF00271">
    <property type="entry name" value="Helicase_C"/>
    <property type="match status" value="1"/>
</dbReference>
<dbReference type="SMART" id="SM00487">
    <property type="entry name" value="DEXDc"/>
    <property type="match status" value="1"/>
</dbReference>
<evidence type="ECO:0000256" key="1">
    <source>
        <dbReference type="ARBA" id="ARBA00004123"/>
    </source>
</evidence>
<dbReference type="SMART" id="SM00490">
    <property type="entry name" value="HELICc"/>
    <property type="match status" value="1"/>
</dbReference>
<dbReference type="InterPro" id="IPR014001">
    <property type="entry name" value="Helicase_ATP-bd"/>
</dbReference>
<keyword evidence="5 11" id="KW-0347">Helicase</keyword>
<organism evidence="12 13">
    <name type="scientific">Paramuricea clavata</name>
    <name type="common">Red gorgonian</name>
    <name type="synonym">Violescent sea-whip</name>
    <dbReference type="NCBI Taxonomy" id="317549"/>
    <lineage>
        <taxon>Eukaryota</taxon>
        <taxon>Metazoa</taxon>
        <taxon>Cnidaria</taxon>
        <taxon>Anthozoa</taxon>
        <taxon>Octocorallia</taxon>
        <taxon>Malacalcyonacea</taxon>
        <taxon>Plexauridae</taxon>
        <taxon>Paramuricea</taxon>
    </lineage>
</organism>
<evidence type="ECO:0000256" key="10">
    <source>
        <dbReference type="ARBA" id="ARBA00034617"/>
    </source>
</evidence>
<dbReference type="InterPro" id="IPR001650">
    <property type="entry name" value="Helicase_C-like"/>
</dbReference>
<dbReference type="GO" id="GO:0043138">
    <property type="term" value="F:3'-5' DNA helicase activity"/>
    <property type="evidence" value="ECO:0007669"/>
    <property type="project" value="UniProtKB-EC"/>
</dbReference>
<comment type="subcellular location">
    <subcellularLocation>
        <location evidence="1 11">Nucleus</location>
    </subcellularLocation>
</comment>
<sequence>MADKCCDTDMWFLVNALEKLSSVPPLWPDTAKNFTVTWRNENLAVQASSPFESATKFTFCLNEFGYLSSDSVMSSEIEVLDENSDKYIYNVILHDNIPSIELNFVLKNTTSRYDLNDDPSSTVNTPSIVDLERDELIDNTLKHYFGFTGFRPLQRETIVATMKGDDVLTVVGTGGGNSLTYLLPAVISEKTTFVIAPTKSLIDDIIDSCGRLKISSCKFTTGDIPKEVQESQLLNLPEFKVVVVTPEMLEEGELINALYQLIEKEKLERIVFDEAHTIVSWGNTFRPVYKQVCEKLANIIVPKLLLSATVTGKLEAELKTIFSALTVLRTSVFRENLFLEVKERTNKFYDEVKDFILEHKNESGIIYCVLPKDVATVHAELLKRGVESVKYHGQLSEDVRVSNHTKWFNDECHVIVANSSFGMGIDKKDVRYIIHARMPTSLEEYYQQCGRAGRDKLPSKCILFYSYGDKNALVKLFQREADPNDQVSTLNELVNFLEDPVQCRHRSLMIFFGESLQDFMCGVIKFCDNCCNRGEFYVTDGTSDALKVVQTIVELTGRVFICNTLKLFLARSRQKIIKEQELDVLSNFGCLEKRFIPTVLLDKFLHSLIYFGILAEIPQK</sequence>
<evidence type="ECO:0000256" key="4">
    <source>
        <dbReference type="ARBA" id="ARBA00022801"/>
    </source>
</evidence>
<dbReference type="Proteomes" id="UP001152795">
    <property type="component" value="Unassembled WGS sequence"/>
</dbReference>
<evidence type="ECO:0000256" key="9">
    <source>
        <dbReference type="ARBA" id="ARBA00023242"/>
    </source>
</evidence>
<keyword evidence="3 11" id="KW-0547">Nucleotide-binding</keyword>